<dbReference type="Proteomes" id="UP001430700">
    <property type="component" value="Unassembled WGS sequence"/>
</dbReference>
<dbReference type="EMBL" id="JAJJMN010000001">
    <property type="protein sequence ID" value="MCC9019294.1"/>
    <property type="molecule type" value="Genomic_DNA"/>
</dbReference>
<accession>A0ABS8M3P0</accession>
<protein>
    <submittedName>
        <fullName evidence="1">Type II toxin-antitoxin system RelE/ParE family toxin</fullName>
    </submittedName>
</protein>
<proteinExistence type="predicted"/>
<dbReference type="Pfam" id="PF05973">
    <property type="entry name" value="Gp49"/>
    <property type="match status" value="1"/>
</dbReference>
<keyword evidence="2" id="KW-1185">Reference proteome</keyword>
<organism evidence="1 2">
    <name type="scientific">Flavobacterium lipolyticum</name>
    <dbReference type="NCBI Taxonomy" id="2893754"/>
    <lineage>
        <taxon>Bacteria</taxon>
        <taxon>Pseudomonadati</taxon>
        <taxon>Bacteroidota</taxon>
        <taxon>Flavobacteriia</taxon>
        <taxon>Flavobacteriales</taxon>
        <taxon>Flavobacteriaceae</taxon>
        <taxon>Flavobacterium</taxon>
    </lineage>
</organism>
<reference evidence="1" key="1">
    <citation type="submission" date="2021-11" db="EMBL/GenBank/DDBJ databases">
        <title>Description of novel Flavobacterium species.</title>
        <authorList>
            <person name="Saticioglu I.B."/>
            <person name="Ay H."/>
            <person name="Altun S."/>
            <person name="Duman M."/>
        </authorList>
    </citation>
    <scope>NUCLEOTIDE SEQUENCE</scope>
    <source>
        <strain evidence="1">F-126</strain>
    </source>
</reference>
<name>A0ABS8M3P0_9FLAO</name>
<dbReference type="InterPro" id="IPR009241">
    <property type="entry name" value="HigB-like"/>
</dbReference>
<dbReference type="RefSeq" id="WP_230000445.1">
    <property type="nucleotide sequence ID" value="NZ_JAJJMN010000001.1"/>
</dbReference>
<comment type="caution">
    <text evidence="1">The sequence shown here is derived from an EMBL/GenBank/DDBJ whole genome shotgun (WGS) entry which is preliminary data.</text>
</comment>
<gene>
    <name evidence="1" type="ORF">LNQ34_16100</name>
</gene>
<evidence type="ECO:0000313" key="2">
    <source>
        <dbReference type="Proteomes" id="UP001430700"/>
    </source>
</evidence>
<sequence>METFAYFCKWKNEMEKLFEVQFLEEAYLFLKNMEPKHSEKIIYNIHKAQIKNDPELLKKLTDDIWELRTLYQGNQYRLLAFWDKTNIKSTLVIATHGFIKKQSKVASKEILKAKKIQLNYFKEKD</sequence>
<evidence type="ECO:0000313" key="1">
    <source>
        <dbReference type="EMBL" id="MCC9019294.1"/>
    </source>
</evidence>